<evidence type="ECO:0000256" key="3">
    <source>
        <dbReference type="ARBA" id="ARBA00022692"/>
    </source>
</evidence>
<evidence type="ECO:0000256" key="4">
    <source>
        <dbReference type="ARBA" id="ARBA00022989"/>
    </source>
</evidence>
<comment type="subcellular location">
    <subcellularLocation>
        <location evidence="1">Cell membrane</location>
        <topology evidence="1">Multi-pass membrane protein</topology>
    </subcellularLocation>
</comment>
<feature type="transmembrane region" description="Helical" evidence="10">
    <location>
        <begin position="41"/>
        <end position="64"/>
    </location>
</feature>
<protein>
    <submittedName>
        <fullName evidence="12">Olfactory receptor 7D4-like</fullName>
    </submittedName>
</protein>
<dbReference type="PANTHER" id="PTHR48001">
    <property type="entry name" value="OLFACTORY RECEPTOR"/>
    <property type="match status" value="1"/>
</dbReference>
<evidence type="ECO:0000256" key="1">
    <source>
        <dbReference type="ARBA" id="ARBA00004651"/>
    </source>
</evidence>
<evidence type="ECO:0000256" key="10">
    <source>
        <dbReference type="SAM" id="Phobius"/>
    </source>
</evidence>
<keyword evidence="3 10" id="KW-0812">Transmembrane</keyword>
<comment type="function">
    <text evidence="9">Possible taste receptor.</text>
</comment>
<keyword evidence="6 10" id="KW-0472">Membrane</keyword>
<dbReference type="CDD" id="cd15234">
    <property type="entry name" value="7tmA_OR7-like"/>
    <property type="match status" value="1"/>
</dbReference>
<dbReference type="Gene3D" id="1.20.1070.10">
    <property type="entry name" value="Rhodopsin 7-helix transmembrane proteins"/>
    <property type="match status" value="1"/>
</dbReference>
<dbReference type="GO" id="GO:0005886">
    <property type="term" value="C:plasma membrane"/>
    <property type="evidence" value="ECO:0007669"/>
    <property type="project" value="UniProtKB-SubCell"/>
</dbReference>
<evidence type="ECO:0000256" key="8">
    <source>
        <dbReference type="ARBA" id="ARBA00023224"/>
    </source>
</evidence>
<feature type="transmembrane region" description="Helical" evidence="10">
    <location>
        <begin position="158"/>
        <end position="179"/>
    </location>
</feature>
<evidence type="ECO:0000256" key="2">
    <source>
        <dbReference type="ARBA" id="ARBA00022475"/>
    </source>
</evidence>
<gene>
    <name evidence="12" type="primary">LOC109676567</name>
</gene>
<evidence type="ECO:0000256" key="6">
    <source>
        <dbReference type="ARBA" id="ARBA00023136"/>
    </source>
</evidence>
<feature type="transmembrane region" description="Helical" evidence="10">
    <location>
        <begin position="214"/>
        <end position="236"/>
    </location>
</feature>
<accession>A0A8B7TLG0</accession>
<keyword evidence="7" id="KW-0675">Receptor</keyword>
<dbReference type="PROSITE" id="PS50262">
    <property type="entry name" value="G_PROTEIN_RECEP_F1_2"/>
    <property type="match status" value="1"/>
</dbReference>
<dbReference type="InterPro" id="IPR000276">
    <property type="entry name" value="GPCR_Rhodpsn"/>
</dbReference>
<evidence type="ECO:0000256" key="9">
    <source>
        <dbReference type="ARBA" id="ARBA00053672"/>
    </source>
</evidence>
<keyword evidence="8" id="KW-0807">Transducer</keyword>
<evidence type="ECO:0000256" key="7">
    <source>
        <dbReference type="ARBA" id="ARBA00023170"/>
    </source>
</evidence>
<dbReference type="KEGG" id="ccan:109676567"/>
<keyword evidence="2" id="KW-1003">Cell membrane</keyword>
<dbReference type="InterPro" id="IPR000725">
    <property type="entry name" value="Olfact_rcpt"/>
</dbReference>
<keyword evidence="5" id="KW-0297">G-protein coupled receptor</keyword>
<feature type="transmembrane region" description="Helical" evidence="10">
    <location>
        <begin position="257"/>
        <end position="278"/>
    </location>
</feature>
<dbReference type="GO" id="GO:0004984">
    <property type="term" value="F:olfactory receptor activity"/>
    <property type="evidence" value="ECO:0007669"/>
    <property type="project" value="InterPro"/>
</dbReference>
<dbReference type="OrthoDB" id="5967898at2759"/>
<dbReference type="RefSeq" id="XP_020008514.1">
    <property type="nucleotide sequence ID" value="XM_020152925.1"/>
</dbReference>
<feature type="domain" description="G-protein coupled receptors family 1 profile" evidence="11">
    <location>
        <begin position="58"/>
        <end position="307"/>
    </location>
</feature>
<dbReference type="SUPFAM" id="SSF81321">
    <property type="entry name" value="Family A G protein-coupled receptor-like"/>
    <property type="match status" value="1"/>
</dbReference>
<dbReference type="GO" id="GO:0004930">
    <property type="term" value="F:G protein-coupled receptor activity"/>
    <property type="evidence" value="ECO:0007669"/>
    <property type="project" value="UniProtKB-KW"/>
</dbReference>
<dbReference type="InterPro" id="IPR017452">
    <property type="entry name" value="GPCR_Rhodpsn_7TM"/>
</dbReference>
<reference evidence="12" key="1">
    <citation type="submission" date="2025-08" db="UniProtKB">
        <authorList>
            <consortium name="RefSeq"/>
        </authorList>
    </citation>
    <scope>IDENTIFICATION</scope>
    <source>
        <tissue evidence="12">Leukocyte</tissue>
    </source>
</reference>
<sequence>METLIRAAIFLSPEKYHLHENREPYRGVQFLLFGLSDDPELQLFLFGLFSRYLATTLGNMLIILTTSSDTHLHTPMYFFLCKLSFVDICFISTTVPKMLVNIQTHNKDISYRECLTQVYFSNMFAGTGKILLTLMAYDRFVAICYPLNYTVIMNTWPCGFLVLLSWIIILCVFLIHILLMKHLSFSINTEISHFCCQLAPLFKVARSNTFINNIFMYLMTALLGVLPIVGILFPYVQIVSTLMRMSSIVRKYKALSTCGYHLGVVTLFYRTAVVVYLSSAMTHSSQGSTLAVGMYTVVTPMLNCFMYSLRNKDVKDALGKLLSRGL</sequence>
<evidence type="ECO:0000313" key="12">
    <source>
        <dbReference type="RefSeq" id="XP_020008514.1"/>
    </source>
</evidence>
<keyword evidence="4 10" id="KW-1133">Transmembrane helix</keyword>
<dbReference type="Pfam" id="PF13853">
    <property type="entry name" value="7tm_4"/>
    <property type="match status" value="1"/>
</dbReference>
<evidence type="ECO:0000256" key="5">
    <source>
        <dbReference type="ARBA" id="ARBA00023040"/>
    </source>
</evidence>
<dbReference type="AlphaFoldDB" id="A0A8B7TLG0"/>
<dbReference type="PRINTS" id="PR00237">
    <property type="entry name" value="GPCRRHODOPSN"/>
</dbReference>
<evidence type="ECO:0000259" key="11">
    <source>
        <dbReference type="PROSITE" id="PS50262"/>
    </source>
</evidence>
<dbReference type="PRINTS" id="PR00245">
    <property type="entry name" value="OLFACTORYR"/>
</dbReference>
<feature type="transmembrane region" description="Helical" evidence="10">
    <location>
        <begin position="119"/>
        <end position="137"/>
    </location>
</feature>
<dbReference type="FunFam" id="1.20.1070.10:FF:000015">
    <property type="entry name" value="Olfactory receptor"/>
    <property type="match status" value="1"/>
</dbReference>
<feature type="transmembrane region" description="Helical" evidence="10">
    <location>
        <begin position="76"/>
        <end position="99"/>
    </location>
</feature>
<organism evidence="12">
    <name type="scientific">Castor canadensis</name>
    <name type="common">American beaver</name>
    <dbReference type="NCBI Taxonomy" id="51338"/>
    <lineage>
        <taxon>Eukaryota</taxon>
        <taxon>Metazoa</taxon>
        <taxon>Chordata</taxon>
        <taxon>Craniata</taxon>
        <taxon>Vertebrata</taxon>
        <taxon>Euteleostomi</taxon>
        <taxon>Mammalia</taxon>
        <taxon>Eutheria</taxon>
        <taxon>Euarchontoglires</taxon>
        <taxon>Glires</taxon>
        <taxon>Rodentia</taxon>
        <taxon>Castorimorpha</taxon>
        <taxon>Castoridae</taxon>
        <taxon>Castor</taxon>
    </lineage>
</organism>
<feature type="transmembrane region" description="Helical" evidence="10">
    <location>
        <begin position="290"/>
        <end position="309"/>
    </location>
</feature>
<name>A0A8B7TLG0_CASCN</name>
<proteinExistence type="predicted"/>